<dbReference type="EnsemblPlants" id="LPERR02G18920.1">
    <property type="protein sequence ID" value="LPERR02G18920.1"/>
    <property type="gene ID" value="LPERR02G18920"/>
</dbReference>
<evidence type="ECO:0000313" key="1">
    <source>
        <dbReference type="EnsemblPlants" id="LPERR02G18920.1"/>
    </source>
</evidence>
<proteinExistence type="predicted"/>
<reference evidence="1 2" key="1">
    <citation type="submission" date="2012-08" db="EMBL/GenBank/DDBJ databases">
        <title>Oryza genome evolution.</title>
        <authorList>
            <person name="Wing R.A."/>
        </authorList>
    </citation>
    <scope>NUCLEOTIDE SEQUENCE</scope>
</reference>
<reference evidence="2" key="2">
    <citation type="submission" date="2013-12" db="EMBL/GenBank/DDBJ databases">
        <authorList>
            <person name="Yu Y."/>
            <person name="Lee S."/>
            <person name="de Baynast K."/>
            <person name="Wissotski M."/>
            <person name="Liu L."/>
            <person name="Talag J."/>
            <person name="Goicoechea J."/>
            <person name="Angelova A."/>
            <person name="Jetty R."/>
            <person name="Kudrna D."/>
            <person name="Golser W."/>
            <person name="Rivera L."/>
            <person name="Zhang J."/>
            <person name="Wing R."/>
        </authorList>
    </citation>
    <scope>NUCLEOTIDE SEQUENCE</scope>
</reference>
<keyword evidence="2" id="KW-1185">Reference proteome</keyword>
<accession>A0A0D9VI03</accession>
<reference evidence="1" key="3">
    <citation type="submission" date="2015-04" db="UniProtKB">
        <authorList>
            <consortium name="EnsemblPlants"/>
        </authorList>
    </citation>
    <scope>IDENTIFICATION</scope>
</reference>
<protein>
    <submittedName>
        <fullName evidence="1">Uncharacterized protein</fullName>
    </submittedName>
</protein>
<dbReference type="HOGENOM" id="CLU_2515914_0_0_1"/>
<dbReference type="Proteomes" id="UP000032180">
    <property type="component" value="Chromosome 2"/>
</dbReference>
<dbReference type="Gramene" id="LPERR02G18920.1">
    <property type="protein sequence ID" value="LPERR02G18920.1"/>
    <property type="gene ID" value="LPERR02G18920"/>
</dbReference>
<dbReference type="AlphaFoldDB" id="A0A0D9VI03"/>
<evidence type="ECO:0000313" key="2">
    <source>
        <dbReference type="Proteomes" id="UP000032180"/>
    </source>
</evidence>
<sequence length="85" mass="8991">MQRHTSFGVVRAPGPRGVPWYSAGLGDKWANPVESPPLARSPRDSRAPRVSVLFVAGASTLSPSPLQLPSCCLVAVAGRRSLRIA</sequence>
<organism evidence="1 2">
    <name type="scientific">Leersia perrieri</name>
    <dbReference type="NCBI Taxonomy" id="77586"/>
    <lineage>
        <taxon>Eukaryota</taxon>
        <taxon>Viridiplantae</taxon>
        <taxon>Streptophyta</taxon>
        <taxon>Embryophyta</taxon>
        <taxon>Tracheophyta</taxon>
        <taxon>Spermatophyta</taxon>
        <taxon>Magnoliopsida</taxon>
        <taxon>Liliopsida</taxon>
        <taxon>Poales</taxon>
        <taxon>Poaceae</taxon>
        <taxon>BOP clade</taxon>
        <taxon>Oryzoideae</taxon>
        <taxon>Oryzeae</taxon>
        <taxon>Oryzinae</taxon>
        <taxon>Leersia</taxon>
    </lineage>
</organism>
<name>A0A0D9VI03_9ORYZ</name>